<dbReference type="Pfam" id="PF00076">
    <property type="entry name" value="RRM_1"/>
    <property type="match status" value="1"/>
</dbReference>
<organism evidence="5 6">
    <name type="scientific">Microthyrium microscopicum</name>
    <dbReference type="NCBI Taxonomy" id="703497"/>
    <lineage>
        <taxon>Eukaryota</taxon>
        <taxon>Fungi</taxon>
        <taxon>Dikarya</taxon>
        <taxon>Ascomycota</taxon>
        <taxon>Pezizomycotina</taxon>
        <taxon>Dothideomycetes</taxon>
        <taxon>Dothideomycetes incertae sedis</taxon>
        <taxon>Microthyriales</taxon>
        <taxon>Microthyriaceae</taxon>
        <taxon>Microthyrium</taxon>
    </lineage>
</organism>
<feature type="domain" description="RRM" evidence="4">
    <location>
        <begin position="71"/>
        <end position="149"/>
    </location>
</feature>
<feature type="compositionally biased region" description="Basic residues" evidence="3">
    <location>
        <begin position="204"/>
        <end position="214"/>
    </location>
</feature>
<dbReference type="GO" id="GO:0003729">
    <property type="term" value="F:mRNA binding"/>
    <property type="evidence" value="ECO:0007669"/>
    <property type="project" value="TreeGrafter"/>
</dbReference>
<dbReference type="Gene3D" id="3.30.70.330">
    <property type="match status" value="1"/>
</dbReference>
<feature type="compositionally biased region" description="Basic and acidic residues" evidence="3">
    <location>
        <begin position="7"/>
        <end position="18"/>
    </location>
</feature>
<name>A0A6A6U6R7_9PEZI</name>
<dbReference type="OrthoDB" id="346839at2759"/>
<dbReference type="Proteomes" id="UP000799302">
    <property type="component" value="Unassembled WGS sequence"/>
</dbReference>
<evidence type="ECO:0000256" key="1">
    <source>
        <dbReference type="ARBA" id="ARBA00022884"/>
    </source>
</evidence>
<evidence type="ECO:0000313" key="5">
    <source>
        <dbReference type="EMBL" id="KAF2667872.1"/>
    </source>
</evidence>
<evidence type="ECO:0000256" key="3">
    <source>
        <dbReference type="SAM" id="MobiDB-lite"/>
    </source>
</evidence>
<dbReference type="AlphaFoldDB" id="A0A6A6U6R7"/>
<dbReference type="PANTHER" id="PTHR19965:SF35">
    <property type="entry name" value="RNA ANNEALING PROTEIN YRA1"/>
    <property type="match status" value="1"/>
</dbReference>
<dbReference type="InterPro" id="IPR012677">
    <property type="entry name" value="Nucleotide-bd_a/b_plait_sf"/>
</dbReference>
<dbReference type="PANTHER" id="PTHR19965">
    <property type="entry name" value="RNA AND EXPORT FACTOR BINDING PROTEIN"/>
    <property type="match status" value="1"/>
</dbReference>
<dbReference type="PROSITE" id="PS50102">
    <property type="entry name" value="RRM"/>
    <property type="match status" value="1"/>
</dbReference>
<feature type="region of interest" description="Disordered" evidence="3">
    <location>
        <begin position="166"/>
        <end position="253"/>
    </location>
</feature>
<keyword evidence="6" id="KW-1185">Reference proteome</keyword>
<evidence type="ECO:0000259" key="4">
    <source>
        <dbReference type="PROSITE" id="PS50102"/>
    </source>
</evidence>
<keyword evidence="1 2" id="KW-0694">RNA-binding</keyword>
<dbReference type="SMART" id="SM00360">
    <property type="entry name" value="RRM"/>
    <property type="match status" value="1"/>
</dbReference>
<dbReference type="SMART" id="SM01218">
    <property type="entry name" value="FoP_duplication"/>
    <property type="match status" value="1"/>
</dbReference>
<feature type="compositionally biased region" description="Basic residues" evidence="3">
    <location>
        <begin position="19"/>
        <end position="30"/>
    </location>
</feature>
<proteinExistence type="predicted"/>
<dbReference type="InterPro" id="IPR035979">
    <property type="entry name" value="RBD_domain_sf"/>
</dbReference>
<dbReference type="InterPro" id="IPR051229">
    <property type="entry name" value="ALYREF_mRNA_export"/>
</dbReference>
<feature type="compositionally biased region" description="Low complexity" evidence="3">
    <location>
        <begin position="172"/>
        <end position="201"/>
    </location>
</feature>
<dbReference type="GO" id="GO:0005634">
    <property type="term" value="C:nucleus"/>
    <property type="evidence" value="ECO:0007669"/>
    <property type="project" value="TreeGrafter"/>
</dbReference>
<accession>A0A6A6U6R7</accession>
<gene>
    <name evidence="5" type="ORF">BT63DRAFT_303906</name>
</gene>
<sequence length="253" mass="26477">MTGNLDKSLDSILAERKQVARRGGRNRRTATGKPITAPVGGVKKSTKPAPKSSKSGIPTGPSNKGGVSKDAKIMVHNLPNDVDEKMVKEYFQSTIGSVKRVEVNYLPNGKSRGSAYVVFHNQNSAIEAVKKTDGVKVLEKPLKVELVLDASMAPEPKKLADLITQPKKAAKGKNGANPKSAAEPKKATTGRNAKGKGTAARGGRGGKRAPGRGKKTAEELDAEMTDYFGTGTAEASNGGTAPQAADTNMDGEI</sequence>
<protein>
    <recommendedName>
        <fullName evidence="4">RRM domain-containing protein</fullName>
    </recommendedName>
</protein>
<dbReference type="Pfam" id="PF13865">
    <property type="entry name" value="FoP_duplication"/>
    <property type="match status" value="1"/>
</dbReference>
<reference evidence="5" key="1">
    <citation type="journal article" date="2020" name="Stud. Mycol.">
        <title>101 Dothideomycetes genomes: a test case for predicting lifestyles and emergence of pathogens.</title>
        <authorList>
            <person name="Haridas S."/>
            <person name="Albert R."/>
            <person name="Binder M."/>
            <person name="Bloem J."/>
            <person name="Labutti K."/>
            <person name="Salamov A."/>
            <person name="Andreopoulos B."/>
            <person name="Baker S."/>
            <person name="Barry K."/>
            <person name="Bills G."/>
            <person name="Bluhm B."/>
            <person name="Cannon C."/>
            <person name="Castanera R."/>
            <person name="Culley D."/>
            <person name="Daum C."/>
            <person name="Ezra D."/>
            <person name="Gonzalez J."/>
            <person name="Henrissat B."/>
            <person name="Kuo A."/>
            <person name="Liang C."/>
            <person name="Lipzen A."/>
            <person name="Lutzoni F."/>
            <person name="Magnuson J."/>
            <person name="Mondo S."/>
            <person name="Nolan M."/>
            <person name="Ohm R."/>
            <person name="Pangilinan J."/>
            <person name="Park H.-J."/>
            <person name="Ramirez L."/>
            <person name="Alfaro M."/>
            <person name="Sun H."/>
            <person name="Tritt A."/>
            <person name="Yoshinaga Y."/>
            <person name="Zwiers L.-H."/>
            <person name="Turgeon B."/>
            <person name="Goodwin S."/>
            <person name="Spatafora J."/>
            <person name="Crous P."/>
            <person name="Grigoriev I."/>
        </authorList>
    </citation>
    <scope>NUCLEOTIDE SEQUENCE</scope>
    <source>
        <strain evidence="5">CBS 115976</strain>
    </source>
</reference>
<evidence type="ECO:0000256" key="2">
    <source>
        <dbReference type="PROSITE-ProRule" id="PRU00176"/>
    </source>
</evidence>
<evidence type="ECO:0000313" key="6">
    <source>
        <dbReference type="Proteomes" id="UP000799302"/>
    </source>
</evidence>
<dbReference type="InterPro" id="IPR025715">
    <property type="entry name" value="FoP_C"/>
</dbReference>
<dbReference type="InterPro" id="IPR000504">
    <property type="entry name" value="RRM_dom"/>
</dbReference>
<dbReference type="EMBL" id="MU004237">
    <property type="protein sequence ID" value="KAF2667872.1"/>
    <property type="molecule type" value="Genomic_DNA"/>
</dbReference>
<feature type="region of interest" description="Disordered" evidence="3">
    <location>
        <begin position="1"/>
        <end position="69"/>
    </location>
</feature>
<dbReference type="SUPFAM" id="SSF54928">
    <property type="entry name" value="RNA-binding domain, RBD"/>
    <property type="match status" value="1"/>
</dbReference>